<reference evidence="10 11" key="1">
    <citation type="submission" date="2016-10" db="EMBL/GenBank/DDBJ databases">
        <authorList>
            <person name="de Groot N.N."/>
        </authorList>
    </citation>
    <scope>NUCLEOTIDE SEQUENCE [LARGE SCALE GENOMIC DNA]</scope>
    <source>
        <strain evidence="10 11">DSM 15827</strain>
    </source>
</reference>
<feature type="transmembrane region" description="Helical" evidence="9">
    <location>
        <begin position="307"/>
        <end position="328"/>
    </location>
</feature>
<feature type="transmembrane region" description="Helical" evidence="9">
    <location>
        <begin position="101"/>
        <end position="126"/>
    </location>
</feature>
<organism evidence="10 11">
    <name type="scientific">Granulicatella balaenopterae</name>
    <dbReference type="NCBI Taxonomy" id="137733"/>
    <lineage>
        <taxon>Bacteria</taxon>
        <taxon>Bacillati</taxon>
        <taxon>Bacillota</taxon>
        <taxon>Bacilli</taxon>
        <taxon>Lactobacillales</taxon>
        <taxon>Carnobacteriaceae</taxon>
        <taxon>Granulicatella</taxon>
    </lineage>
</organism>
<evidence type="ECO:0000313" key="11">
    <source>
        <dbReference type="Proteomes" id="UP000198556"/>
    </source>
</evidence>
<accession>A0A1H9HD09</accession>
<evidence type="ECO:0000256" key="9">
    <source>
        <dbReference type="RuleBase" id="RU363064"/>
    </source>
</evidence>
<keyword evidence="5 9" id="KW-0812">Transmembrane</keyword>
<feature type="transmembrane region" description="Helical" evidence="9">
    <location>
        <begin position="185"/>
        <end position="203"/>
    </location>
</feature>
<evidence type="ECO:0000256" key="2">
    <source>
        <dbReference type="ARBA" id="ARBA00009261"/>
    </source>
</evidence>
<sequence length="483" mass="52703">MQILAIIYKYLMLLSEYLWSYVGIVLLLGAGIYFTIKTGFVQFRYFFEQFRLLVDKENFDEAQKSGGISSFGAFCISTASRVGTGNIAGIALAVAGGGPGAIFWMWIIAIIGSASAFIEATLAQIFKVKNGHATKGGPAYYMEQGLNARWLGISFAVLITITYAFVFNAVQANTMSLILDKSFSLTPWVTGGIVAIITSVVIFGGVQRITKVSEVIVPIFAVLYILVALVIVGMHITEVPSVIHSIFVGAFDPQQFVAGSGAGIMVTIMTGAKRGMFSNEAGMGSAPNASATADVNHPVAQGLIQSLGVFTDTIVICTATALMILLYNGYATSSNEGILLTQEALSSYFGSTFGTFFLSICIVLFAFSSILGNYYYGESNIQFILENRPNAEKKALKWLRICVTLCVFIGSFIQMQVIWDLADLFMVFMTIENLIAILLLGKFAFKALEDYRQQKDGGITKPQFYQDTIPELKDIIQEWPENK</sequence>
<proteinExistence type="inferred from homology"/>
<evidence type="ECO:0000256" key="8">
    <source>
        <dbReference type="ARBA" id="ARBA00023136"/>
    </source>
</evidence>
<dbReference type="NCBIfam" id="TIGR00835">
    <property type="entry name" value="agcS"/>
    <property type="match status" value="1"/>
</dbReference>
<feature type="transmembrane region" description="Helical" evidence="9">
    <location>
        <begin position="398"/>
        <end position="419"/>
    </location>
</feature>
<dbReference type="GO" id="GO:0005886">
    <property type="term" value="C:plasma membrane"/>
    <property type="evidence" value="ECO:0007669"/>
    <property type="project" value="UniProtKB-SubCell"/>
</dbReference>
<feature type="transmembrane region" description="Helical" evidence="9">
    <location>
        <begin position="215"/>
        <end position="236"/>
    </location>
</feature>
<dbReference type="Proteomes" id="UP000198556">
    <property type="component" value="Unassembled WGS sequence"/>
</dbReference>
<keyword evidence="11" id="KW-1185">Reference proteome</keyword>
<dbReference type="InterPro" id="IPR001463">
    <property type="entry name" value="Na/Ala_symport"/>
</dbReference>
<dbReference type="PRINTS" id="PR00175">
    <property type="entry name" value="NAALASMPORT"/>
</dbReference>
<dbReference type="GO" id="GO:0005283">
    <property type="term" value="F:amino acid:sodium symporter activity"/>
    <property type="evidence" value="ECO:0007669"/>
    <property type="project" value="InterPro"/>
</dbReference>
<evidence type="ECO:0000256" key="1">
    <source>
        <dbReference type="ARBA" id="ARBA00004651"/>
    </source>
</evidence>
<name>A0A1H9HD09_9LACT</name>
<keyword evidence="6 9" id="KW-0769">Symport</keyword>
<dbReference type="OrthoDB" id="9804874at2"/>
<feature type="transmembrane region" description="Helical" evidence="9">
    <location>
        <begin position="425"/>
        <end position="445"/>
    </location>
</feature>
<evidence type="ECO:0000256" key="7">
    <source>
        <dbReference type="ARBA" id="ARBA00022989"/>
    </source>
</evidence>
<dbReference type="Gene3D" id="1.20.1740.10">
    <property type="entry name" value="Amino acid/polyamine transporter I"/>
    <property type="match status" value="1"/>
</dbReference>
<keyword evidence="4 9" id="KW-1003">Cell membrane</keyword>
<gene>
    <name evidence="10" type="ORF">SAMN05421767_10266</name>
</gene>
<dbReference type="FunFam" id="1.20.1740.10:FF:000004">
    <property type="entry name" value="Sodium:alanine symporter family protein"/>
    <property type="match status" value="1"/>
</dbReference>
<evidence type="ECO:0000256" key="3">
    <source>
        <dbReference type="ARBA" id="ARBA00022448"/>
    </source>
</evidence>
<feature type="transmembrane region" description="Helical" evidence="9">
    <location>
        <begin position="348"/>
        <end position="377"/>
    </location>
</feature>
<dbReference type="PANTHER" id="PTHR30330">
    <property type="entry name" value="AGSS FAMILY TRANSPORTER, SODIUM-ALANINE"/>
    <property type="match status" value="1"/>
</dbReference>
<comment type="similarity">
    <text evidence="2 9">Belongs to the alanine or glycine:cation symporter (AGCS) (TC 2.A.25) family.</text>
</comment>
<evidence type="ECO:0000256" key="5">
    <source>
        <dbReference type="ARBA" id="ARBA00022692"/>
    </source>
</evidence>
<dbReference type="RefSeq" id="WP_089745681.1">
    <property type="nucleotide sequence ID" value="NZ_FOGF01000002.1"/>
</dbReference>
<dbReference type="PANTHER" id="PTHR30330:SF1">
    <property type="entry name" value="AMINO-ACID CARRIER PROTEIN ALST"/>
    <property type="match status" value="1"/>
</dbReference>
<dbReference type="AlphaFoldDB" id="A0A1H9HD09"/>
<keyword evidence="8 9" id="KW-0472">Membrane</keyword>
<dbReference type="Pfam" id="PF01235">
    <property type="entry name" value="Na_Ala_symp"/>
    <property type="match status" value="1"/>
</dbReference>
<dbReference type="PROSITE" id="PS00873">
    <property type="entry name" value="NA_ALANINE_SYMP"/>
    <property type="match status" value="1"/>
</dbReference>
<keyword evidence="7 9" id="KW-1133">Transmembrane helix</keyword>
<evidence type="ECO:0000313" key="10">
    <source>
        <dbReference type="EMBL" id="SEQ60253.1"/>
    </source>
</evidence>
<dbReference type="EMBL" id="FOGF01000002">
    <property type="protein sequence ID" value="SEQ60253.1"/>
    <property type="molecule type" value="Genomic_DNA"/>
</dbReference>
<feature type="transmembrane region" description="Helical" evidence="9">
    <location>
        <begin position="146"/>
        <end position="165"/>
    </location>
</feature>
<comment type="subcellular location">
    <subcellularLocation>
        <location evidence="1 9">Cell membrane</location>
        <topology evidence="1 9">Multi-pass membrane protein</topology>
    </subcellularLocation>
</comment>
<evidence type="ECO:0000256" key="4">
    <source>
        <dbReference type="ARBA" id="ARBA00022475"/>
    </source>
</evidence>
<feature type="transmembrane region" description="Helical" evidence="9">
    <location>
        <begin position="256"/>
        <end position="272"/>
    </location>
</feature>
<feature type="transmembrane region" description="Helical" evidence="9">
    <location>
        <begin position="18"/>
        <end position="36"/>
    </location>
</feature>
<evidence type="ECO:0000256" key="6">
    <source>
        <dbReference type="ARBA" id="ARBA00022847"/>
    </source>
</evidence>
<dbReference type="STRING" id="137733.SAMN05421767_10266"/>
<protein>
    <submittedName>
        <fullName evidence="10">Alanine or glycine:cation symporter, AGCS family</fullName>
    </submittedName>
</protein>
<keyword evidence="3 9" id="KW-0813">Transport</keyword>